<dbReference type="CDD" id="cd05918">
    <property type="entry name" value="A_NRPS_SidN3_like"/>
    <property type="match status" value="1"/>
</dbReference>
<reference evidence="5" key="1">
    <citation type="journal article" date="2017" name="Nat. Microbiol.">
        <title>Global analysis of biosynthetic gene clusters reveals vast potential of secondary metabolite production in Penicillium species.</title>
        <authorList>
            <person name="Nielsen J.C."/>
            <person name="Grijseels S."/>
            <person name="Prigent S."/>
            <person name="Ji B."/>
            <person name="Dainat J."/>
            <person name="Nielsen K.F."/>
            <person name="Frisvad J.C."/>
            <person name="Workman M."/>
            <person name="Nielsen J."/>
        </authorList>
    </citation>
    <scope>NUCLEOTIDE SEQUENCE [LARGE SCALE GENOMIC DNA]</scope>
    <source>
        <strain evidence="5">IBT 4502</strain>
    </source>
</reference>
<dbReference type="STRING" id="60169.A0A1V6NT08"/>
<dbReference type="GO" id="GO:0044550">
    <property type="term" value="P:secondary metabolite biosynthetic process"/>
    <property type="evidence" value="ECO:0007669"/>
    <property type="project" value="UniProtKB-ARBA"/>
</dbReference>
<dbReference type="InterPro" id="IPR015422">
    <property type="entry name" value="PyrdxlP-dep_Trfase_small"/>
</dbReference>
<dbReference type="SUPFAM" id="SSF53383">
    <property type="entry name" value="PLP-dependent transferases"/>
    <property type="match status" value="1"/>
</dbReference>
<dbReference type="SUPFAM" id="SSF47336">
    <property type="entry name" value="ACP-like"/>
    <property type="match status" value="1"/>
</dbReference>
<dbReference type="Pfam" id="PF00550">
    <property type="entry name" value="PP-binding"/>
    <property type="match status" value="1"/>
</dbReference>
<dbReference type="InterPro" id="IPR013120">
    <property type="entry name" value="FAR_NAD-bd"/>
</dbReference>
<dbReference type="Pfam" id="PF00266">
    <property type="entry name" value="Aminotran_5"/>
    <property type="match status" value="1"/>
</dbReference>
<evidence type="ECO:0000256" key="2">
    <source>
        <dbReference type="ARBA" id="ARBA00022553"/>
    </source>
</evidence>
<accession>A0A1V6NT08</accession>
<organism evidence="4 5">
    <name type="scientific">Penicillium polonicum</name>
    <dbReference type="NCBI Taxonomy" id="60169"/>
    <lineage>
        <taxon>Eukaryota</taxon>
        <taxon>Fungi</taxon>
        <taxon>Dikarya</taxon>
        <taxon>Ascomycota</taxon>
        <taxon>Pezizomycotina</taxon>
        <taxon>Eurotiomycetes</taxon>
        <taxon>Eurotiomycetidae</taxon>
        <taxon>Eurotiales</taxon>
        <taxon>Aspergillaceae</taxon>
        <taxon>Penicillium</taxon>
    </lineage>
</organism>
<dbReference type="PANTHER" id="PTHR44845:SF4">
    <property type="entry name" value="NONRIBOSOMAL PEPTIDE SYNTHASE INPA"/>
    <property type="match status" value="1"/>
</dbReference>
<evidence type="ECO:0000256" key="1">
    <source>
        <dbReference type="ARBA" id="ARBA00022450"/>
    </source>
</evidence>
<dbReference type="InterPro" id="IPR009081">
    <property type="entry name" value="PP-bd_ACP"/>
</dbReference>
<dbReference type="PROSITE" id="PS50075">
    <property type="entry name" value="CARRIER"/>
    <property type="match status" value="1"/>
</dbReference>
<dbReference type="Proteomes" id="UP000191408">
    <property type="component" value="Unassembled WGS sequence"/>
</dbReference>
<keyword evidence="5" id="KW-1185">Reference proteome</keyword>
<dbReference type="InterPro" id="IPR015424">
    <property type="entry name" value="PyrdxlP-dep_Trfase"/>
</dbReference>
<dbReference type="SUPFAM" id="SSF51735">
    <property type="entry name" value="NAD(P)-binding Rossmann-fold domains"/>
    <property type="match status" value="1"/>
</dbReference>
<dbReference type="Pfam" id="PF07993">
    <property type="entry name" value="NAD_binding_4"/>
    <property type="match status" value="1"/>
</dbReference>
<dbReference type="InterPro" id="IPR000873">
    <property type="entry name" value="AMP-dep_synth/lig_dom"/>
</dbReference>
<dbReference type="OrthoDB" id="416786at2759"/>
<dbReference type="Gene3D" id="3.30.300.30">
    <property type="match status" value="1"/>
</dbReference>
<dbReference type="EMBL" id="MDYM01000003">
    <property type="protein sequence ID" value="OQD67717.1"/>
    <property type="molecule type" value="Genomic_DNA"/>
</dbReference>
<dbReference type="Gene3D" id="3.40.50.720">
    <property type="entry name" value="NAD(P)-binding Rossmann-like Domain"/>
    <property type="match status" value="1"/>
</dbReference>
<protein>
    <recommendedName>
        <fullName evidence="3">Carrier domain-containing protein</fullName>
    </recommendedName>
</protein>
<evidence type="ECO:0000259" key="3">
    <source>
        <dbReference type="PROSITE" id="PS50075"/>
    </source>
</evidence>
<dbReference type="InterPro" id="IPR015421">
    <property type="entry name" value="PyrdxlP-dep_Trfase_major"/>
</dbReference>
<name>A0A1V6NT08_PENPO</name>
<dbReference type="Gene3D" id="3.40.640.10">
    <property type="entry name" value="Type I PLP-dependent aspartate aminotransferase-like (Major domain)"/>
    <property type="match status" value="1"/>
</dbReference>
<keyword evidence="2" id="KW-0597">Phosphoprotein</keyword>
<comment type="caution">
    <text evidence="4">The sequence shown here is derived from an EMBL/GenBank/DDBJ whole genome shotgun (WGS) entry which is preliminary data.</text>
</comment>
<dbReference type="InterPro" id="IPR045851">
    <property type="entry name" value="AMP-bd_C_sf"/>
</dbReference>
<dbReference type="SUPFAM" id="SSF56801">
    <property type="entry name" value="Acetyl-CoA synthetase-like"/>
    <property type="match status" value="1"/>
</dbReference>
<evidence type="ECO:0000313" key="4">
    <source>
        <dbReference type="EMBL" id="OQD67717.1"/>
    </source>
</evidence>
<dbReference type="Gene3D" id="3.40.50.12780">
    <property type="entry name" value="N-terminal domain of ligase-like"/>
    <property type="match status" value="1"/>
</dbReference>
<keyword evidence="1" id="KW-0596">Phosphopantetheine</keyword>
<dbReference type="InterPro" id="IPR036291">
    <property type="entry name" value="NAD(P)-bd_dom_sf"/>
</dbReference>
<sequence length="1592" mass="176294">MYTAAQSAHNVLSSKIQQNRPLIPRGFKEITPVILISLRHANNCGQFAHERVIRNTKVLLTRLSKFPQSLPSVHSAASAVERRDGVLRTWAMLLHMYLVSDTVAFAVLDAGSEKLAVSHYSMSISQSPTSKPIPELTFTPFEANNHRDQVNTAVSFIDVDNGDSKFSYILQSAERLNRDLRLYTQHTRVPRKFASALWNSLLKIYPDSNSGPHNSNGFSISDADQEMLRSFLPHVSYDLTVSVLDLWRESVRTAPLATALESWDGALNYLELDGLTDKLAHQLLLRGLQPGSLVPFSFEKGLWMVVAILGIVKAGCAFVAIDPSQPKPRAKEIIHRVEAKVILVSPSQASKFTDMGEAVLSVSSDTFMGDYEEDSRSTPLPRPRIEDAAVCIFTSGSTGSPKGIIVQHGALAMRLLAEGAALGFRGARCLQFAATTWDIFITDVLATLVHQGCVCIPSEEDRLFNLAEFCANSKPSLAIITPSLANMLTPESFPTLKTLVFSGEALRADVVARWSSQSSISLYQGYGPAETGGCIIGRLAQRPEVLGYALKNYICVLVDPKNHECLVPIGAVGELLVAGPGLLRDYIGDSSRTNAAIVQCPSWCSDLQIQETRFYNTGDLLRYSIDTLDGSLEFVGRTDGQVKYHGQRVEVGEIEHHLDLFPNLAYCMVTLVKEGHWRGHLVAVAQMDGHSHTHHPTAQLTMHEHMASIGDAISGFLSERLPKYMIPSKILVVNKIPFNASMKLDRAAINKWILELPAEHTTAPNQSLLLPKATRLLPHESIARAISKIYGGIVGNAQRFEDQDFKLQSGGIDSIQIMSFSMSLRQRFGVQIPMAQILSSKSTIRTIASIIDPNANHPMPIAGDAELGHTENDIDDLLRSVIITPEKMYHNSDINHVFLTGASGYLGIEILRQLLVRSTCEIYALVQGSSETAARDYLIQKAVAATWWRDEYLYRVHVWRGDLSQPRLDLDEPQWGMLQGQGPQRIDAVIHNGAKVHYHMDYDSLKATNVQSTIELLKATHQRERPLHGLVFVSGGQQLSFDDNNDIANMETALQGSGYARSKAISELTVARFAEQAETKVEKVRIVKPGFTIGDAERGLANKDDFIWRYIAASLEIGAYDKESATGWLFVTDICRVSEIILQSVFDTVNKRVVKVLDGIQFQDIWQLLQDEFGYRIKPVLKQEWTSKLHQSVAAKMEKHVMFPLMHMFEAESLPVGVAGGGIQPSSGVKEALLANINRLIENGFFVTPDFLPTPLSTTTEDNASPVRDAFDVESVRKQFPALQEGIVAFNNAAGTAVYKGAIETTHKTMSSFPIEIGLEDPRSQERTEHWMKKTVELAAFMNAASDEIAFGQSTTFILRTLGQALRPSLNSDCEMIISNLCHEASAGAWVSLAKDIGIAIKWWAPPAGDDPCLSLETLKPLLTPKTRIVACNHVSNVLGTVHPIRKIASMVHSIPGAIIVVDGVAWAPHRPIDVNDLDVDFYCFSWYKVFGPHIAQLYGRRSVQKRMLTGISHFFLGEMPGLDWRLRLGSPTFELEDALVAVARYLGEIGWENMIAQETVLQEALLSYLRQQPSIFRIFGRSRRIHTNGYL</sequence>
<dbReference type="InterPro" id="IPR036736">
    <property type="entry name" value="ACP-like_sf"/>
</dbReference>
<gene>
    <name evidence="4" type="ORF">PENPOL_c003G05835</name>
</gene>
<dbReference type="Gene3D" id="1.10.1200.10">
    <property type="entry name" value="ACP-like"/>
    <property type="match status" value="1"/>
</dbReference>
<dbReference type="Pfam" id="PF00501">
    <property type="entry name" value="AMP-binding"/>
    <property type="match status" value="1"/>
</dbReference>
<evidence type="ECO:0000313" key="5">
    <source>
        <dbReference type="Proteomes" id="UP000191408"/>
    </source>
</evidence>
<proteinExistence type="predicted"/>
<dbReference type="Gene3D" id="3.90.1150.10">
    <property type="entry name" value="Aspartate Aminotransferase, domain 1"/>
    <property type="match status" value="1"/>
</dbReference>
<dbReference type="PANTHER" id="PTHR44845">
    <property type="entry name" value="CARRIER DOMAIN-CONTAINING PROTEIN"/>
    <property type="match status" value="1"/>
</dbReference>
<feature type="domain" description="Carrier" evidence="3">
    <location>
        <begin position="777"/>
        <end position="855"/>
    </location>
</feature>
<dbReference type="InterPro" id="IPR000192">
    <property type="entry name" value="Aminotrans_V_dom"/>
</dbReference>
<dbReference type="InterPro" id="IPR042099">
    <property type="entry name" value="ANL_N_sf"/>
</dbReference>